<keyword evidence="5 12" id="KW-0812">Transmembrane</keyword>
<dbReference type="Proteomes" id="UP000887116">
    <property type="component" value="Unassembled WGS sequence"/>
</dbReference>
<dbReference type="OrthoDB" id="10326029at2759"/>
<evidence type="ECO:0000256" key="12">
    <source>
        <dbReference type="SAM" id="Phobius"/>
    </source>
</evidence>
<dbReference type="GO" id="GO:0005886">
    <property type="term" value="C:plasma membrane"/>
    <property type="evidence" value="ECO:0007669"/>
    <property type="project" value="UniProtKB-SubCell"/>
</dbReference>
<feature type="transmembrane region" description="Helical" evidence="12">
    <location>
        <begin position="37"/>
        <end position="58"/>
    </location>
</feature>
<dbReference type="InterPro" id="IPR000990">
    <property type="entry name" value="Innexin"/>
</dbReference>
<feature type="transmembrane region" description="Helical" evidence="12">
    <location>
        <begin position="265"/>
        <end position="289"/>
    </location>
</feature>
<evidence type="ECO:0000256" key="8">
    <source>
        <dbReference type="ARBA" id="ARBA00022989"/>
    </source>
</evidence>
<evidence type="ECO:0000256" key="7">
    <source>
        <dbReference type="ARBA" id="ARBA00022949"/>
    </source>
</evidence>
<evidence type="ECO:0000256" key="10">
    <source>
        <dbReference type="ARBA" id="ARBA00023136"/>
    </source>
</evidence>
<dbReference type="GO" id="GO:0034220">
    <property type="term" value="P:monoatomic ion transmembrane transport"/>
    <property type="evidence" value="ECO:0007669"/>
    <property type="project" value="UniProtKB-KW"/>
</dbReference>
<feature type="transmembrane region" description="Helical" evidence="12">
    <location>
        <begin position="5"/>
        <end position="25"/>
    </location>
</feature>
<evidence type="ECO:0008006" key="15">
    <source>
        <dbReference type="Google" id="ProtNLM"/>
    </source>
</evidence>
<evidence type="ECO:0000256" key="9">
    <source>
        <dbReference type="ARBA" id="ARBA00023065"/>
    </source>
</evidence>
<name>A0A8X6F8Z2_TRICU</name>
<evidence type="ECO:0000313" key="14">
    <source>
        <dbReference type="Proteomes" id="UP000887116"/>
    </source>
</evidence>
<keyword evidence="10 12" id="KW-0472">Membrane</keyword>
<feature type="transmembrane region" description="Helical" evidence="12">
    <location>
        <begin position="173"/>
        <end position="195"/>
    </location>
</feature>
<evidence type="ECO:0000256" key="3">
    <source>
        <dbReference type="ARBA" id="ARBA00022448"/>
    </source>
</evidence>
<keyword evidence="4" id="KW-1003">Cell membrane</keyword>
<dbReference type="Pfam" id="PF00876">
    <property type="entry name" value="Innexin"/>
    <property type="match status" value="1"/>
</dbReference>
<keyword evidence="14" id="KW-1185">Reference proteome</keyword>
<keyword evidence="8 12" id="KW-1133">Transmembrane helix</keyword>
<keyword evidence="9" id="KW-0406">Ion transport</keyword>
<keyword evidence="6" id="KW-0303">Gap junction</keyword>
<evidence type="ECO:0000256" key="2">
    <source>
        <dbReference type="ARBA" id="ARBA00004651"/>
    </source>
</evidence>
<keyword evidence="11" id="KW-0407">Ion channel</keyword>
<gene>
    <name evidence="13" type="ORF">TNCT_630681</name>
</gene>
<dbReference type="EMBL" id="BMAO01011293">
    <property type="protein sequence ID" value="GFQ72674.1"/>
    <property type="molecule type" value="Genomic_DNA"/>
</dbReference>
<evidence type="ECO:0000256" key="6">
    <source>
        <dbReference type="ARBA" id="ARBA00022868"/>
    </source>
</evidence>
<reference evidence="13" key="1">
    <citation type="submission" date="2020-07" db="EMBL/GenBank/DDBJ databases">
        <title>Multicomponent nature underlies the extraordinary mechanical properties of spider dragline silk.</title>
        <authorList>
            <person name="Kono N."/>
            <person name="Nakamura H."/>
            <person name="Mori M."/>
            <person name="Yoshida Y."/>
            <person name="Ohtoshi R."/>
            <person name="Malay A.D."/>
            <person name="Moran D.A.P."/>
            <person name="Tomita M."/>
            <person name="Numata K."/>
            <person name="Arakawa K."/>
        </authorList>
    </citation>
    <scope>NUCLEOTIDE SEQUENCE</scope>
</reference>
<accession>A0A8X6F8Z2</accession>
<protein>
    <recommendedName>
        <fullName evidence="15">Innexin</fullName>
    </recommendedName>
</protein>
<sequence length="377" mass="44607">MYTPWLAYCMTSFSLFVYVLSRVFYHPLPLITDNWIFRFNCKILPLILFMFVAVAGLMTCEEQFSYLTPNEPGNGLEYVLNKFCIVSPSFNQSKKAARNISDYIHVEPCSGCSENNSFCSEWFLWLLITWIPLFLTEKAWNQNTHSWFVQQLGDTRENILKHLMRCYNRTDKYFIKLFSNEIANFSFVLLIFLHMNQIINQYNNSKSCQVVLSSWTMQCNDTTEIFQPSDCVFSKNDSNGVIQLYEAKCLLPFHFVPDLIFSVSWWIFLLSSVCSLVILICRVLCVFSFRYRWIWLYLKTRPKQPHFLKTLVSKGNLDDWLLLNLMANKMHRLKYLNIIKDFFDELSRKEIPLEVFYHLEVFDQPEQKAAIQIESPS</sequence>
<dbReference type="AlphaFoldDB" id="A0A8X6F8Z2"/>
<organism evidence="13 14">
    <name type="scientific">Trichonephila clavata</name>
    <name type="common">Joro spider</name>
    <name type="synonym">Nephila clavata</name>
    <dbReference type="NCBI Taxonomy" id="2740835"/>
    <lineage>
        <taxon>Eukaryota</taxon>
        <taxon>Metazoa</taxon>
        <taxon>Ecdysozoa</taxon>
        <taxon>Arthropoda</taxon>
        <taxon>Chelicerata</taxon>
        <taxon>Arachnida</taxon>
        <taxon>Araneae</taxon>
        <taxon>Araneomorphae</taxon>
        <taxon>Entelegynae</taxon>
        <taxon>Araneoidea</taxon>
        <taxon>Nephilidae</taxon>
        <taxon>Trichonephila</taxon>
    </lineage>
</organism>
<comment type="caution">
    <text evidence="13">The sequence shown here is derived from an EMBL/GenBank/DDBJ whole genome shotgun (WGS) entry which is preliminary data.</text>
</comment>
<evidence type="ECO:0000256" key="11">
    <source>
        <dbReference type="ARBA" id="ARBA00023303"/>
    </source>
</evidence>
<dbReference type="GO" id="GO:0005921">
    <property type="term" value="C:gap junction"/>
    <property type="evidence" value="ECO:0007669"/>
    <property type="project" value="UniProtKB-SubCell"/>
</dbReference>
<evidence type="ECO:0000256" key="1">
    <source>
        <dbReference type="ARBA" id="ARBA00004610"/>
    </source>
</evidence>
<evidence type="ECO:0000313" key="13">
    <source>
        <dbReference type="EMBL" id="GFQ72674.1"/>
    </source>
</evidence>
<evidence type="ECO:0000256" key="4">
    <source>
        <dbReference type="ARBA" id="ARBA00022475"/>
    </source>
</evidence>
<keyword evidence="7" id="KW-0965">Cell junction</keyword>
<proteinExistence type="predicted"/>
<comment type="subcellular location">
    <subcellularLocation>
        <location evidence="1">Cell junction</location>
        <location evidence="1">Gap junction</location>
    </subcellularLocation>
    <subcellularLocation>
        <location evidence="2">Cell membrane</location>
        <topology evidence="2">Multi-pass membrane protein</topology>
    </subcellularLocation>
</comment>
<evidence type="ECO:0000256" key="5">
    <source>
        <dbReference type="ARBA" id="ARBA00022692"/>
    </source>
</evidence>
<keyword evidence="3" id="KW-0813">Transport</keyword>